<dbReference type="Proteomes" id="UP001061361">
    <property type="component" value="Chromosome"/>
</dbReference>
<name>A0ABM8ANL6_9BACT</name>
<evidence type="ECO:0000313" key="2">
    <source>
        <dbReference type="Proteomes" id="UP001061361"/>
    </source>
</evidence>
<keyword evidence="2" id="KW-1185">Reference proteome</keyword>
<accession>A0ABM8ANL6</accession>
<proteinExistence type="predicted"/>
<dbReference type="InterPro" id="IPR011009">
    <property type="entry name" value="Kinase-like_dom_sf"/>
</dbReference>
<dbReference type="RefSeq" id="WP_264983048.1">
    <property type="nucleotide sequence ID" value="NZ_AP026708.1"/>
</dbReference>
<protein>
    <submittedName>
        <fullName evidence="1">Aminoglycoside phosphotransferase</fullName>
    </submittedName>
</protein>
<gene>
    <name evidence="1" type="ORF">JCM14722_05340</name>
</gene>
<sequence length="346" mass="38313">MTVADVCREARAAIGEPVKSTAVLGGGRNSRVFEAVTPTRKVVVKYYFRNPGDPRDRQWTEYRALTFLADKGVTCIPSVLHLDRETGFTILSHIEGERIIDDRMTGDDERDFTAFVEQLKAVSEEPEAAGMDRASEAFFSLGGVLGNLDERLARLQARPDTAPMALELGAFLDARFIPALEDLSSRAKVYYRGVGLGDDQEIDGSDRVLSPSDFGLHNCVKSPEGLVFLDLEYFGWDDPAKLVSDFVLHPAQAAVGEARYRVAGRMADLFGDRPGFADRLRALLPLFALKWCMIVLNEFLAGENARRAFAGLDDDHESVLRRQLGLAEAMLERARGDIASRLIEQN</sequence>
<evidence type="ECO:0000313" key="1">
    <source>
        <dbReference type="EMBL" id="BDQ32992.1"/>
    </source>
</evidence>
<organism evidence="1 2">
    <name type="scientific">Pseudodesulfovibrio portus</name>
    <dbReference type="NCBI Taxonomy" id="231439"/>
    <lineage>
        <taxon>Bacteria</taxon>
        <taxon>Pseudomonadati</taxon>
        <taxon>Thermodesulfobacteriota</taxon>
        <taxon>Desulfovibrionia</taxon>
        <taxon>Desulfovibrionales</taxon>
        <taxon>Desulfovibrionaceae</taxon>
    </lineage>
</organism>
<reference evidence="1" key="1">
    <citation type="submission" date="2022-08" db="EMBL/GenBank/DDBJ databases">
        <title>Genome Sequence of the sulphate-reducing bacterium, Pseudodesulfovibrio portus JCM14722.</title>
        <authorList>
            <person name="Kondo R."/>
            <person name="Kataoka T."/>
        </authorList>
    </citation>
    <scope>NUCLEOTIDE SEQUENCE</scope>
    <source>
        <strain evidence="1">JCM 14722</strain>
    </source>
</reference>
<dbReference type="SUPFAM" id="SSF56112">
    <property type="entry name" value="Protein kinase-like (PK-like)"/>
    <property type="match status" value="1"/>
</dbReference>
<dbReference type="EMBL" id="AP026708">
    <property type="protein sequence ID" value="BDQ32992.1"/>
    <property type="molecule type" value="Genomic_DNA"/>
</dbReference>